<proteinExistence type="predicted"/>
<gene>
    <name evidence="2" type="ORF">VFH_II202080</name>
</gene>
<organism evidence="2 3">
    <name type="scientific">Vicia faba</name>
    <name type="common">Broad bean</name>
    <name type="synonym">Faba vulgaris</name>
    <dbReference type="NCBI Taxonomy" id="3906"/>
    <lineage>
        <taxon>Eukaryota</taxon>
        <taxon>Viridiplantae</taxon>
        <taxon>Streptophyta</taxon>
        <taxon>Embryophyta</taxon>
        <taxon>Tracheophyta</taxon>
        <taxon>Spermatophyta</taxon>
        <taxon>Magnoliopsida</taxon>
        <taxon>eudicotyledons</taxon>
        <taxon>Gunneridae</taxon>
        <taxon>Pentapetalae</taxon>
        <taxon>rosids</taxon>
        <taxon>fabids</taxon>
        <taxon>Fabales</taxon>
        <taxon>Fabaceae</taxon>
        <taxon>Papilionoideae</taxon>
        <taxon>50 kb inversion clade</taxon>
        <taxon>NPAAA clade</taxon>
        <taxon>Hologalegina</taxon>
        <taxon>IRL clade</taxon>
        <taxon>Fabeae</taxon>
        <taxon>Vicia</taxon>
    </lineage>
</organism>
<dbReference type="Proteomes" id="UP001157006">
    <property type="component" value="Chromosome 2"/>
</dbReference>
<dbReference type="Pfam" id="PF00646">
    <property type="entry name" value="F-box"/>
    <property type="match status" value="1"/>
</dbReference>
<dbReference type="InterPro" id="IPR001810">
    <property type="entry name" value="F-box_dom"/>
</dbReference>
<dbReference type="CDD" id="cd22157">
    <property type="entry name" value="F-box_AtFBW1-like"/>
    <property type="match status" value="1"/>
</dbReference>
<name>A0AAV0ZN71_VICFA</name>
<keyword evidence="3" id="KW-1185">Reference proteome</keyword>
<feature type="domain" description="F-box" evidence="1">
    <location>
        <begin position="10"/>
        <end position="59"/>
    </location>
</feature>
<dbReference type="Pfam" id="PF07734">
    <property type="entry name" value="FBA_1"/>
    <property type="match status" value="1"/>
</dbReference>
<evidence type="ECO:0000259" key="1">
    <source>
        <dbReference type="PROSITE" id="PS50181"/>
    </source>
</evidence>
<dbReference type="AlphaFoldDB" id="A0AAV0ZN71"/>
<dbReference type="PANTHER" id="PTHR31672">
    <property type="entry name" value="BNACNNG10540D PROTEIN"/>
    <property type="match status" value="1"/>
</dbReference>
<evidence type="ECO:0000313" key="2">
    <source>
        <dbReference type="EMBL" id="CAI8600025.1"/>
    </source>
</evidence>
<dbReference type="Gene3D" id="1.20.1280.50">
    <property type="match status" value="1"/>
</dbReference>
<sequence>MDITLSDSNVEVSNHIPDDIVFSILSKLSLKSFKRFECVCKSWSLLFDNPIFMTMFRNYFISKNHSYYDGISLLLHLKGENALYSLSGERFENIVKLDWPKLSLTDWGDWGNRYSFHILGPISFDGTLFLQYYNNDGDRKFILWKPSTTEFRIISAESNCFPNVWSNQYQVGYDHVKDDYKMIRRTHSPHRNNHQISPFWEMYSLNKNSWRKIHDNFPHSYICGEEVYVNGVSHWWEKTKKRIHLVSFDFSKESFITTALPSYADDVFDFKSTRTRILTILNGSVAFMVNYEETNTFHISILGELGVKESWTKLFIVGPLPCLQLPIGIGKKGNILIRKKDNELAWFDISRGTIDEIGVAAKSHGKILFYKENFLPNGGIYSKFSFRF</sequence>
<dbReference type="InterPro" id="IPR036047">
    <property type="entry name" value="F-box-like_dom_sf"/>
</dbReference>
<accession>A0AAV0ZN71</accession>
<dbReference type="EMBL" id="OX451737">
    <property type="protein sequence ID" value="CAI8600025.1"/>
    <property type="molecule type" value="Genomic_DNA"/>
</dbReference>
<dbReference type="PROSITE" id="PS50181">
    <property type="entry name" value="FBOX"/>
    <property type="match status" value="1"/>
</dbReference>
<dbReference type="SUPFAM" id="SSF81383">
    <property type="entry name" value="F-box domain"/>
    <property type="match status" value="1"/>
</dbReference>
<dbReference type="InterPro" id="IPR017451">
    <property type="entry name" value="F-box-assoc_interact_dom"/>
</dbReference>
<reference evidence="2 3" key="1">
    <citation type="submission" date="2023-01" db="EMBL/GenBank/DDBJ databases">
        <authorList>
            <person name="Kreplak J."/>
        </authorList>
    </citation>
    <scope>NUCLEOTIDE SEQUENCE [LARGE SCALE GENOMIC DNA]</scope>
</reference>
<dbReference type="InterPro" id="IPR050796">
    <property type="entry name" value="SCF_F-box_component"/>
</dbReference>
<dbReference type="SMART" id="SM00256">
    <property type="entry name" value="FBOX"/>
    <property type="match status" value="1"/>
</dbReference>
<dbReference type="InterPro" id="IPR006527">
    <property type="entry name" value="F-box-assoc_dom_typ1"/>
</dbReference>
<dbReference type="NCBIfam" id="TIGR01640">
    <property type="entry name" value="F_box_assoc_1"/>
    <property type="match status" value="1"/>
</dbReference>
<dbReference type="PANTHER" id="PTHR31672:SF13">
    <property type="entry name" value="F-BOX PROTEIN CPR30-LIKE"/>
    <property type="match status" value="1"/>
</dbReference>
<evidence type="ECO:0000313" key="3">
    <source>
        <dbReference type="Proteomes" id="UP001157006"/>
    </source>
</evidence>
<protein>
    <recommendedName>
        <fullName evidence="1">F-box domain-containing protein</fullName>
    </recommendedName>
</protein>